<proteinExistence type="predicted"/>
<protein>
    <submittedName>
        <fullName evidence="1">Uncharacterized protein</fullName>
    </submittedName>
</protein>
<evidence type="ECO:0000313" key="1">
    <source>
        <dbReference type="EMBL" id="PZQ78418.1"/>
    </source>
</evidence>
<evidence type="ECO:0000313" key="2">
    <source>
        <dbReference type="Proteomes" id="UP000249135"/>
    </source>
</evidence>
<accession>A0A2W5QMA0</accession>
<sequence length="105" mass="11941">MLKRLGLARPGDLVGFDFDSVWDHLLYAHIVPADLRALGAVLGDGRRRVSDHALRKRARNFRAAGEKQGWFFLHNAVTKMGRPRMEPLTFSEWIAVQTTDKTLLI</sequence>
<comment type="caution">
    <text evidence="1">The sequence shown here is derived from an EMBL/GenBank/DDBJ whole genome shotgun (WGS) entry which is preliminary data.</text>
</comment>
<name>A0A2W5QMA0_VARPD</name>
<dbReference type="AlphaFoldDB" id="A0A2W5QMA0"/>
<dbReference type="EMBL" id="QFPP01000001">
    <property type="protein sequence ID" value="PZQ78418.1"/>
    <property type="molecule type" value="Genomic_DNA"/>
</dbReference>
<reference evidence="1 2" key="1">
    <citation type="submission" date="2017-08" db="EMBL/GenBank/DDBJ databases">
        <title>Infants hospitalized years apart are colonized by the same room-sourced microbial strains.</title>
        <authorList>
            <person name="Brooks B."/>
            <person name="Olm M.R."/>
            <person name="Firek B.A."/>
            <person name="Baker R."/>
            <person name="Thomas B.C."/>
            <person name="Morowitz M.J."/>
            <person name="Banfield J.F."/>
        </authorList>
    </citation>
    <scope>NUCLEOTIDE SEQUENCE [LARGE SCALE GENOMIC DNA]</scope>
    <source>
        <strain evidence="1">S2_005_003_R2_41</strain>
    </source>
</reference>
<organism evidence="1 2">
    <name type="scientific">Variovorax paradoxus</name>
    <dbReference type="NCBI Taxonomy" id="34073"/>
    <lineage>
        <taxon>Bacteria</taxon>
        <taxon>Pseudomonadati</taxon>
        <taxon>Pseudomonadota</taxon>
        <taxon>Betaproteobacteria</taxon>
        <taxon>Burkholderiales</taxon>
        <taxon>Comamonadaceae</taxon>
        <taxon>Variovorax</taxon>
    </lineage>
</organism>
<dbReference type="Proteomes" id="UP000249135">
    <property type="component" value="Unassembled WGS sequence"/>
</dbReference>
<gene>
    <name evidence="1" type="ORF">DI563_00100</name>
</gene>